<dbReference type="AlphaFoldDB" id="A0AAW0YUY1"/>
<accession>A0AAW0YUY1</accession>
<dbReference type="KEGG" id="kne:92183151"/>
<name>A0AAW0YUY1_9TREE</name>
<keyword evidence="2" id="KW-1185">Reference proteome</keyword>
<dbReference type="Proteomes" id="UP001388673">
    <property type="component" value="Unassembled WGS sequence"/>
</dbReference>
<dbReference type="GeneID" id="92183151"/>
<sequence>MSASEVRHVSSESQILRFRTSNSAKAEGKEIGETFLFAAPFEIPSQSNDRLAQILWPEAPTSMSASVNYTQSATSTSASGR</sequence>
<reference evidence="1 2" key="1">
    <citation type="journal article" date="2024" name="bioRxiv">
        <title>Comparative genomics of Cryptococcus and Kwoniella reveals pathogenesis evolution and contrasting karyotype dynamics via intercentromeric recombination or chromosome fusion.</title>
        <authorList>
            <person name="Coelho M.A."/>
            <person name="David-Palma M."/>
            <person name="Shea T."/>
            <person name="Bowers K."/>
            <person name="McGinley-Smith S."/>
            <person name="Mohammad A.W."/>
            <person name="Gnirke A."/>
            <person name="Yurkov A.M."/>
            <person name="Nowrousian M."/>
            <person name="Sun S."/>
            <person name="Cuomo C.A."/>
            <person name="Heitman J."/>
        </authorList>
    </citation>
    <scope>NUCLEOTIDE SEQUENCE [LARGE SCALE GENOMIC DNA]</scope>
    <source>
        <strain evidence="1 2">CBS 13917</strain>
    </source>
</reference>
<dbReference type="RefSeq" id="XP_066800755.1">
    <property type="nucleotide sequence ID" value="XM_066948982.1"/>
</dbReference>
<gene>
    <name evidence="1" type="ORF">IAR55_005893</name>
</gene>
<dbReference type="EMBL" id="JBCAWK010000011">
    <property type="protein sequence ID" value="KAK8846805.1"/>
    <property type="molecule type" value="Genomic_DNA"/>
</dbReference>
<proteinExistence type="predicted"/>
<evidence type="ECO:0000313" key="2">
    <source>
        <dbReference type="Proteomes" id="UP001388673"/>
    </source>
</evidence>
<evidence type="ECO:0000313" key="1">
    <source>
        <dbReference type="EMBL" id="KAK8846805.1"/>
    </source>
</evidence>
<comment type="caution">
    <text evidence="1">The sequence shown here is derived from an EMBL/GenBank/DDBJ whole genome shotgun (WGS) entry which is preliminary data.</text>
</comment>
<protein>
    <submittedName>
        <fullName evidence="1">Uncharacterized protein</fullName>
    </submittedName>
</protein>
<organism evidence="1 2">
    <name type="scientific">Kwoniella newhampshirensis</name>
    <dbReference type="NCBI Taxonomy" id="1651941"/>
    <lineage>
        <taxon>Eukaryota</taxon>
        <taxon>Fungi</taxon>
        <taxon>Dikarya</taxon>
        <taxon>Basidiomycota</taxon>
        <taxon>Agaricomycotina</taxon>
        <taxon>Tremellomycetes</taxon>
        <taxon>Tremellales</taxon>
        <taxon>Cryptococcaceae</taxon>
        <taxon>Kwoniella</taxon>
    </lineage>
</organism>